<organism evidence="1">
    <name type="scientific">Bracon brevicornis</name>
    <dbReference type="NCBI Taxonomy" id="1563983"/>
    <lineage>
        <taxon>Eukaryota</taxon>
        <taxon>Metazoa</taxon>
        <taxon>Ecdysozoa</taxon>
        <taxon>Arthropoda</taxon>
        <taxon>Hexapoda</taxon>
        <taxon>Insecta</taxon>
        <taxon>Pterygota</taxon>
        <taxon>Neoptera</taxon>
        <taxon>Endopterygota</taxon>
        <taxon>Hymenoptera</taxon>
        <taxon>Apocrita</taxon>
        <taxon>Ichneumonoidea</taxon>
        <taxon>Braconidae</taxon>
        <taxon>Braconinae</taxon>
        <taxon>Bracon</taxon>
    </lineage>
</organism>
<proteinExistence type="predicted"/>
<name>A0A6V7KVR3_9HYME</name>
<protein>
    <submittedName>
        <fullName evidence="1">Uncharacterized protein</fullName>
    </submittedName>
</protein>
<reference evidence="1" key="1">
    <citation type="submission" date="2020-07" db="EMBL/GenBank/DDBJ databases">
        <authorList>
            <person name="Ferguson B K."/>
        </authorList>
    </citation>
    <scope>NUCLEOTIDE SEQUENCE</scope>
    <source>
        <strain evidence="1">L06</strain>
    </source>
</reference>
<accession>A0A6V7KVR3</accession>
<dbReference type="EMBL" id="CADCXW020000327">
    <property type="protein sequence ID" value="CAD1567754.1"/>
    <property type="molecule type" value="Genomic_DNA"/>
</dbReference>
<sequence length="173" mass="21199">MNLMTESTDTNYLRYGFLRRHIELRERFKQFQKWYKENYSITAREAVCDYFRDPEIETKEGLMRQYMFEFLEAAGPMFKLYDAAKVYNCQPRVFRTPLYHTYVKWVRKLDATLKIAMRRDYYFTENMTWMAELRAAIPNPPPGAWLTRWKYMLLGPARNDVEAFFKKVEKWMR</sequence>
<gene>
    <name evidence="1" type="ORF">BBRV_LOCUS89132</name>
</gene>
<evidence type="ECO:0000313" key="1">
    <source>
        <dbReference type="EMBL" id="CAD1567754.1"/>
    </source>
</evidence>
<dbReference type="AlphaFoldDB" id="A0A6V7KVR3"/>